<keyword evidence="2" id="KW-1185">Reference proteome</keyword>
<dbReference type="Proteomes" id="UP000619479">
    <property type="component" value="Unassembled WGS sequence"/>
</dbReference>
<dbReference type="AlphaFoldDB" id="A0A919IFP7"/>
<dbReference type="EMBL" id="BOMH01000016">
    <property type="protein sequence ID" value="GID64336.1"/>
    <property type="molecule type" value="Genomic_DNA"/>
</dbReference>
<proteinExistence type="predicted"/>
<name>A0A919IFP7_9ACTN</name>
<sequence>MSHPHRVITGPATATAYVAGLVVGYLTRHPAPVAVLALALTVAHTRAHRPRRSTAPGRTTA</sequence>
<evidence type="ECO:0000313" key="2">
    <source>
        <dbReference type="Proteomes" id="UP000619479"/>
    </source>
</evidence>
<dbReference type="RefSeq" id="WP_203739841.1">
    <property type="nucleotide sequence ID" value="NZ_BAAAUC010000007.1"/>
</dbReference>
<protein>
    <submittedName>
        <fullName evidence="1">Uncharacterized protein</fullName>
    </submittedName>
</protein>
<organism evidence="1 2">
    <name type="scientific">Actinoplanes cyaneus</name>
    <dbReference type="NCBI Taxonomy" id="52696"/>
    <lineage>
        <taxon>Bacteria</taxon>
        <taxon>Bacillati</taxon>
        <taxon>Actinomycetota</taxon>
        <taxon>Actinomycetes</taxon>
        <taxon>Micromonosporales</taxon>
        <taxon>Micromonosporaceae</taxon>
        <taxon>Actinoplanes</taxon>
    </lineage>
</organism>
<evidence type="ECO:0000313" key="1">
    <source>
        <dbReference type="EMBL" id="GID64336.1"/>
    </source>
</evidence>
<gene>
    <name evidence="1" type="ORF">Acy02nite_22170</name>
</gene>
<reference evidence="1" key="1">
    <citation type="submission" date="2021-01" db="EMBL/GenBank/DDBJ databases">
        <title>Whole genome shotgun sequence of Actinoplanes cyaneus NBRC 14990.</title>
        <authorList>
            <person name="Komaki H."/>
            <person name="Tamura T."/>
        </authorList>
    </citation>
    <scope>NUCLEOTIDE SEQUENCE</scope>
    <source>
        <strain evidence="1">NBRC 14990</strain>
    </source>
</reference>
<comment type="caution">
    <text evidence="1">The sequence shown here is derived from an EMBL/GenBank/DDBJ whole genome shotgun (WGS) entry which is preliminary data.</text>
</comment>
<accession>A0A919IFP7</accession>